<proteinExistence type="predicted"/>
<keyword evidence="1" id="KW-1185">Reference proteome</keyword>
<evidence type="ECO:0000313" key="2">
    <source>
        <dbReference type="WBParaSite" id="jg317"/>
    </source>
</evidence>
<protein>
    <submittedName>
        <fullName evidence="2">Uncharacterized protein</fullName>
    </submittedName>
</protein>
<dbReference type="WBParaSite" id="jg317">
    <property type="protein sequence ID" value="jg317"/>
    <property type="gene ID" value="jg317"/>
</dbReference>
<name>A0A915E6T2_9BILA</name>
<dbReference type="Proteomes" id="UP000887574">
    <property type="component" value="Unplaced"/>
</dbReference>
<sequence>MVQLYFIEFSRNTAFQQLKLCCEKSFGETAACLNLNREMTRTEHKVTREDRKVASQEPVVTQLKQQMGHIKSKRTDAEKKHLTAQKVAEYRGLKTEFDNE</sequence>
<evidence type="ECO:0000313" key="1">
    <source>
        <dbReference type="Proteomes" id="UP000887574"/>
    </source>
</evidence>
<organism evidence="1 2">
    <name type="scientific">Ditylenchus dipsaci</name>
    <dbReference type="NCBI Taxonomy" id="166011"/>
    <lineage>
        <taxon>Eukaryota</taxon>
        <taxon>Metazoa</taxon>
        <taxon>Ecdysozoa</taxon>
        <taxon>Nematoda</taxon>
        <taxon>Chromadorea</taxon>
        <taxon>Rhabditida</taxon>
        <taxon>Tylenchina</taxon>
        <taxon>Tylenchomorpha</taxon>
        <taxon>Sphaerularioidea</taxon>
        <taxon>Anguinidae</taxon>
        <taxon>Anguininae</taxon>
        <taxon>Ditylenchus</taxon>
    </lineage>
</organism>
<accession>A0A915E6T2</accession>
<reference evidence="2" key="1">
    <citation type="submission" date="2022-11" db="UniProtKB">
        <authorList>
            <consortium name="WormBaseParasite"/>
        </authorList>
    </citation>
    <scope>IDENTIFICATION</scope>
</reference>
<dbReference type="AlphaFoldDB" id="A0A915E6T2"/>